<feature type="region of interest" description="Disordered" evidence="1">
    <location>
        <begin position="665"/>
        <end position="688"/>
    </location>
</feature>
<dbReference type="Proteomes" id="UP000077266">
    <property type="component" value="Unassembled WGS sequence"/>
</dbReference>
<dbReference type="CDD" id="cd09917">
    <property type="entry name" value="F-box_SF"/>
    <property type="match status" value="1"/>
</dbReference>
<feature type="compositionally biased region" description="Pro residues" evidence="1">
    <location>
        <begin position="500"/>
        <end position="519"/>
    </location>
</feature>
<dbReference type="InterPro" id="IPR036047">
    <property type="entry name" value="F-box-like_dom_sf"/>
</dbReference>
<gene>
    <name evidence="2" type="ORF">EXIGLDRAFT_846270</name>
</gene>
<feature type="compositionally biased region" description="Basic and acidic residues" evidence="1">
    <location>
        <begin position="486"/>
        <end position="498"/>
    </location>
</feature>
<feature type="compositionally biased region" description="Acidic residues" evidence="1">
    <location>
        <begin position="675"/>
        <end position="688"/>
    </location>
</feature>
<dbReference type="AlphaFoldDB" id="A0A165B2U4"/>
<sequence length="688" mass="77518">MASGATRRRRRPPGVDYSRALSVELLSSALDYLDQPDVLRTARVSKWWRAVAVAHPCFYRVIRSDSSPADYVVDSSWTGHKKLHAQLDDIVTGSDGAPYRVVVYLSLRERGYGRKASDETLLGILSKHTVPRLQTLFPRITALHLVLPDTLRPVVFDMLRNPAPVLESLSLEFTKPKRHNSDDDSDDDSDQDSDDEEEEEDEGTAGSDAGSNRQAVVMSPAPMFLPSDLFSGIAPRLRSIDLTGVRLGRNPIAALSRVRNAHIDFRLPIRSLGLPPGGHFPALTRLIIGIHEESISELGLAEGSLDLPVTLSSFCLRVFDDAFVEAILENAGIPNLASVPAVELEMVQQSDSRFDWASFLFDLTGSTPRNMHIGYPERAQQHFFTIPSDIAVSVEFADHRRRTVHWTESDLSAHEDTDDEDGGDDTLLQHFACLRQGPLCASLQDVTVAHAYLPALFALKSLPALRRLEIDLDVYKAQFWKTRATDESDDYARGDRTPPRRPTPPPRRPPRPPRASPPRPRGRNRRGRRGQWYDDESDEDSYDRNDPWREDDMDGIPRWYSNWENSAVECGLLNTFDQEEEKHTLQCPALETVVLRTSYSHTKVHMRQLAHFGRALGLLDRQEGGRPRLALLGVELSCTRYGTLHLKVFDDVEQVPLPAVRYRKDDRAGNYDPQTDYEDYASDEEAEV</sequence>
<organism evidence="2 3">
    <name type="scientific">Exidia glandulosa HHB12029</name>
    <dbReference type="NCBI Taxonomy" id="1314781"/>
    <lineage>
        <taxon>Eukaryota</taxon>
        <taxon>Fungi</taxon>
        <taxon>Dikarya</taxon>
        <taxon>Basidiomycota</taxon>
        <taxon>Agaricomycotina</taxon>
        <taxon>Agaricomycetes</taxon>
        <taxon>Auriculariales</taxon>
        <taxon>Exidiaceae</taxon>
        <taxon>Exidia</taxon>
    </lineage>
</organism>
<reference evidence="2 3" key="1">
    <citation type="journal article" date="2016" name="Mol. Biol. Evol.">
        <title>Comparative Genomics of Early-Diverging Mushroom-Forming Fungi Provides Insights into the Origins of Lignocellulose Decay Capabilities.</title>
        <authorList>
            <person name="Nagy L.G."/>
            <person name="Riley R."/>
            <person name="Tritt A."/>
            <person name="Adam C."/>
            <person name="Daum C."/>
            <person name="Floudas D."/>
            <person name="Sun H."/>
            <person name="Yadav J.S."/>
            <person name="Pangilinan J."/>
            <person name="Larsson K.H."/>
            <person name="Matsuura K."/>
            <person name="Barry K."/>
            <person name="Labutti K."/>
            <person name="Kuo R."/>
            <person name="Ohm R.A."/>
            <person name="Bhattacharya S.S."/>
            <person name="Shirouzu T."/>
            <person name="Yoshinaga Y."/>
            <person name="Martin F.M."/>
            <person name="Grigoriev I.V."/>
            <person name="Hibbett D.S."/>
        </authorList>
    </citation>
    <scope>NUCLEOTIDE SEQUENCE [LARGE SCALE GENOMIC DNA]</scope>
    <source>
        <strain evidence="2 3">HHB12029</strain>
    </source>
</reference>
<name>A0A165B2U4_EXIGL</name>
<evidence type="ECO:0000256" key="1">
    <source>
        <dbReference type="SAM" id="MobiDB-lite"/>
    </source>
</evidence>
<evidence type="ECO:0000313" key="3">
    <source>
        <dbReference type="Proteomes" id="UP000077266"/>
    </source>
</evidence>
<proteinExistence type="predicted"/>
<feature type="region of interest" description="Disordered" evidence="1">
    <location>
        <begin position="486"/>
        <end position="549"/>
    </location>
</feature>
<keyword evidence="3" id="KW-1185">Reference proteome</keyword>
<accession>A0A165B2U4</accession>
<feature type="region of interest" description="Disordered" evidence="1">
    <location>
        <begin position="175"/>
        <end position="213"/>
    </location>
</feature>
<dbReference type="SUPFAM" id="SSF81383">
    <property type="entry name" value="F-box domain"/>
    <property type="match status" value="1"/>
</dbReference>
<evidence type="ECO:0000313" key="2">
    <source>
        <dbReference type="EMBL" id="KZV79721.1"/>
    </source>
</evidence>
<feature type="compositionally biased region" description="Acidic residues" evidence="1">
    <location>
        <begin position="183"/>
        <end position="203"/>
    </location>
</feature>
<protein>
    <recommendedName>
        <fullName evidence="4">F-box domain-containing protein</fullName>
    </recommendedName>
</protein>
<feature type="compositionally biased region" description="Basic residues" evidence="1">
    <location>
        <begin position="520"/>
        <end position="529"/>
    </location>
</feature>
<dbReference type="InParanoid" id="A0A165B2U4"/>
<evidence type="ECO:0008006" key="4">
    <source>
        <dbReference type="Google" id="ProtNLM"/>
    </source>
</evidence>
<dbReference type="EMBL" id="KV426573">
    <property type="protein sequence ID" value="KZV79721.1"/>
    <property type="molecule type" value="Genomic_DNA"/>
</dbReference>